<dbReference type="SUPFAM" id="SSF56935">
    <property type="entry name" value="Porins"/>
    <property type="match status" value="1"/>
</dbReference>
<reference evidence="4" key="1">
    <citation type="submission" date="2013-08" db="EMBL/GenBank/DDBJ databases">
        <authorList>
            <person name="Mendez C."/>
            <person name="Richter M."/>
            <person name="Ferrer M."/>
            <person name="Sanchez J."/>
        </authorList>
    </citation>
    <scope>NUCLEOTIDE SEQUENCE</scope>
</reference>
<reference evidence="4" key="2">
    <citation type="journal article" date="2014" name="ISME J.">
        <title>Microbial stratification in low pH oxic and suboxic macroscopic growths along an acid mine drainage.</title>
        <authorList>
            <person name="Mendez-Garcia C."/>
            <person name="Mesa V."/>
            <person name="Sprenger R.R."/>
            <person name="Richter M."/>
            <person name="Diez M.S."/>
            <person name="Solano J."/>
            <person name="Bargiela R."/>
            <person name="Golyshina O.V."/>
            <person name="Manteca A."/>
            <person name="Ramos J.L."/>
            <person name="Gallego J.R."/>
            <person name="Llorente I."/>
            <person name="Martins Dos Santos V.A."/>
            <person name="Jensen O.N."/>
            <person name="Pelaez A.I."/>
            <person name="Sanchez J."/>
            <person name="Ferrer M."/>
        </authorList>
    </citation>
    <scope>NUCLEOTIDE SEQUENCE</scope>
</reference>
<feature type="non-terminal residue" evidence="4">
    <location>
        <position position="1"/>
    </location>
</feature>
<dbReference type="EMBL" id="AUZX01005782">
    <property type="protein sequence ID" value="EQD66587.1"/>
    <property type="molecule type" value="Genomic_DNA"/>
</dbReference>
<comment type="caution">
    <text evidence="4">The sequence shown here is derived from an EMBL/GenBank/DDBJ whole genome shotgun (WGS) entry which is preliminary data.</text>
</comment>
<gene>
    <name evidence="4" type="ORF">B1A_08072</name>
</gene>
<accession>T1B9N5</accession>
<protein>
    <submittedName>
        <fullName evidence="4">TonB-dependent receptor, beta-barrel domain protein</fullName>
    </submittedName>
</protein>
<proteinExistence type="predicted"/>
<keyword evidence="2" id="KW-0472">Membrane</keyword>
<dbReference type="PANTHER" id="PTHR40980:SF3">
    <property type="entry name" value="TONB-DEPENDENT RECEPTOR-LIKE BETA-BARREL DOMAIN-CONTAINING PROTEIN"/>
    <property type="match status" value="1"/>
</dbReference>
<dbReference type="PANTHER" id="PTHR40980">
    <property type="entry name" value="PLUG DOMAIN-CONTAINING PROTEIN"/>
    <property type="match status" value="1"/>
</dbReference>
<dbReference type="InterPro" id="IPR036942">
    <property type="entry name" value="Beta-barrel_TonB_sf"/>
</dbReference>
<keyword evidence="4" id="KW-0675">Receptor</keyword>
<evidence type="ECO:0000256" key="2">
    <source>
        <dbReference type="ARBA" id="ARBA00023136"/>
    </source>
</evidence>
<sequence length="85" mass="9752">SVTYSWQSKYLAGGYVAGAPSVMVAPWAELDFDATYQFDHHFSVSFDALNLLNSTYKEYAQGNPTEIYARYKSGREYIARLNYKF</sequence>
<comment type="subcellular location">
    <subcellularLocation>
        <location evidence="1">Cell outer membrane</location>
    </subcellularLocation>
</comment>
<keyword evidence="3" id="KW-0998">Cell outer membrane</keyword>
<dbReference type="Gene3D" id="2.40.170.20">
    <property type="entry name" value="TonB-dependent receptor, beta-barrel domain"/>
    <property type="match status" value="1"/>
</dbReference>
<evidence type="ECO:0000256" key="3">
    <source>
        <dbReference type="ARBA" id="ARBA00023237"/>
    </source>
</evidence>
<evidence type="ECO:0000313" key="4">
    <source>
        <dbReference type="EMBL" id="EQD66587.1"/>
    </source>
</evidence>
<name>T1B9N5_9ZZZZ</name>
<dbReference type="GO" id="GO:0009279">
    <property type="term" value="C:cell outer membrane"/>
    <property type="evidence" value="ECO:0007669"/>
    <property type="project" value="UniProtKB-SubCell"/>
</dbReference>
<dbReference type="AlphaFoldDB" id="T1B9N5"/>
<evidence type="ECO:0000256" key="1">
    <source>
        <dbReference type="ARBA" id="ARBA00004442"/>
    </source>
</evidence>
<organism evidence="4">
    <name type="scientific">mine drainage metagenome</name>
    <dbReference type="NCBI Taxonomy" id="410659"/>
    <lineage>
        <taxon>unclassified sequences</taxon>
        <taxon>metagenomes</taxon>
        <taxon>ecological metagenomes</taxon>
    </lineage>
</organism>